<keyword evidence="7 9" id="KW-0472">Membrane</keyword>
<evidence type="ECO:0000313" key="12">
    <source>
        <dbReference type="Proteomes" id="UP001516400"/>
    </source>
</evidence>
<feature type="domain" description="Major facilitator superfamily (MFS) profile" evidence="10">
    <location>
        <begin position="15"/>
        <end position="440"/>
    </location>
</feature>
<dbReference type="InterPro" id="IPR020846">
    <property type="entry name" value="MFS_dom"/>
</dbReference>
<feature type="transmembrane region" description="Helical" evidence="9">
    <location>
        <begin position="251"/>
        <end position="277"/>
    </location>
</feature>
<keyword evidence="4" id="KW-0762">Sugar transport</keyword>
<evidence type="ECO:0000256" key="2">
    <source>
        <dbReference type="ARBA" id="ARBA00022448"/>
    </source>
</evidence>
<dbReference type="PANTHER" id="PTHR48021">
    <property type="match status" value="1"/>
</dbReference>
<dbReference type="FunFam" id="1.20.1250.20:FF:000218">
    <property type="entry name" value="facilitated trehalose transporter Tret1"/>
    <property type="match status" value="1"/>
</dbReference>
<feature type="transmembrane region" description="Helical" evidence="9">
    <location>
        <begin position="349"/>
        <end position="373"/>
    </location>
</feature>
<feature type="transmembrane region" description="Helical" evidence="9">
    <location>
        <begin position="170"/>
        <end position="191"/>
    </location>
</feature>
<reference evidence="11 12" key="1">
    <citation type="journal article" date="2021" name="BMC Biol.">
        <title>Horizontally acquired antibacterial genes associated with adaptive radiation of ladybird beetles.</title>
        <authorList>
            <person name="Li H.S."/>
            <person name="Tang X.F."/>
            <person name="Huang Y.H."/>
            <person name="Xu Z.Y."/>
            <person name="Chen M.L."/>
            <person name="Du X.Y."/>
            <person name="Qiu B.Y."/>
            <person name="Chen P.T."/>
            <person name="Zhang W."/>
            <person name="Slipinski A."/>
            <person name="Escalona H.E."/>
            <person name="Waterhouse R.M."/>
            <person name="Zwick A."/>
            <person name="Pang H."/>
        </authorList>
    </citation>
    <scope>NUCLEOTIDE SEQUENCE [LARGE SCALE GENOMIC DNA]</scope>
    <source>
        <strain evidence="11">SYSU2018</strain>
    </source>
</reference>
<protein>
    <recommendedName>
        <fullName evidence="10">Major facilitator superfamily (MFS) profile domain-containing protein</fullName>
    </recommendedName>
</protein>
<dbReference type="InterPro" id="IPR036259">
    <property type="entry name" value="MFS_trans_sf"/>
</dbReference>
<feature type="transmembrane region" description="Helical" evidence="9">
    <location>
        <begin position="12"/>
        <end position="32"/>
    </location>
</feature>
<keyword evidence="2" id="KW-0813">Transport</keyword>
<evidence type="ECO:0000256" key="1">
    <source>
        <dbReference type="ARBA" id="ARBA00004651"/>
    </source>
</evidence>
<dbReference type="InterPro" id="IPR050549">
    <property type="entry name" value="MFS_Trehalose_Transporter"/>
</dbReference>
<evidence type="ECO:0000256" key="7">
    <source>
        <dbReference type="ARBA" id="ARBA00023136"/>
    </source>
</evidence>
<keyword evidence="12" id="KW-1185">Reference proteome</keyword>
<dbReference type="GO" id="GO:0005886">
    <property type="term" value="C:plasma membrane"/>
    <property type="evidence" value="ECO:0007669"/>
    <property type="project" value="UniProtKB-SubCell"/>
</dbReference>
<keyword evidence="8" id="KW-0325">Glycoprotein</keyword>
<dbReference type="Gene3D" id="1.20.1250.20">
    <property type="entry name" value="MFS general substrate transporter like domains"/>
    <property type="match status" value="1"/>
</dbReference>
<comment type="subcellular location">
    <subcellularLocation>
        <location evidence="1">Cell membrane</location>
        <topology evidence="1">Multi-pass membrane protein</topology>
    </subcellularLocation>
</comment>
<feature type="transmembrane region" description="Helical" evidence="9">
    <location>
        <begin position="87"/>
        <end position="108"/>
    </location>
</feature>
<dbReference type="Proteomes" id="UP001516400">
    <property type="component" value="Unassembled WGS sequence"/>
</dbReference>
<keyword evidence="3" id="KW-1003">Cell membrane</keyword>
<dbReference type="InterPro" id="IPR005829">
    <property type="entry name" value="Sugar_transporter_CS"/>
</dbReference>
<evidence type="ECO:0000259" key="10">
    <source>
        <dbReference type="PROSITE" id="PS50850"/>
    </source>
</evidence>
<dbReference type="Pfam" id="PF00083">
    <property type="entry name" value="Sugar_tr"/>
    <property type="match status" value="1"/>
</dbReference>
<dbReference type="InterPro" id="IPR005828">
    <property type="entry name" value="MFS_sugar_transport-like"/>
</dbReference>
<feature type="transmembrane region" description="Helical" evidence="9">
    <location>
        <begin position="417"/>
        <end position="436"/>
    </location>
</feature>
<dbReference type="SUPFAM" id="SSF103473">
    <property type="entry name" value="MFS general substrate transporter"/>
    <property type="match status" value="1"/>
</dbReference>
<dbReference type="EMBL" id="JABFTP020000021">
    <property type="protein sequence ID" value="KAL3269489.1"/>
    <property type="molecule type" value="Genomic_DNA"/>
</dbReference>
<keyword evidence="5 9" id="KW-0812">Transmembrane</keyword>
<proteinExistence type="predicted"/>
<evidence type="ECO:0000313" key="11">
    <source>
        <dbReference type="EMBL" id="KAL3269489.1"/>
    </source>
</evidence>
<dbReference type="AlphaFoldDB" id="A0ABD2MSW9"/>
<feature type="transmembrane region" description="Helical" evidence="9">
    <location>
        <begin position="114"/>
        <end position="132"/>
    </location>
</feature>
<feature type="transmembrane region" description="Helical" evidence="9">
    <location>
        <begin position="59"/>
        <end position="80"/>
    </location>
</feature>
<evidence type="ECO:0000256" key="5">
    <source>
        <dbReference type="ARBA" id="ARBA00022692"/>
    </source>
</evidence>
<dbReference type="PANTHER" id="PTHR48021:SF47">
    <property type="entry name" value="GH17672P"/>
    <property type="match status" value="1"/>
</dbReference>
<dbReference type="PROSITE" id="PS00217">
    <property type="entry name" value="SUGAR_TRANSPORT_2"/>
    <property type="match status" value="1"/>
</dbReference>
<name>A0ABD2MSW9_9CUCU</name>
<dbReference type="PROSITE" id="PS50850">
    <property type="entry name" value="MFS"/>
    <property type="match status" value="1"/>
</dbReference>
<organism evidence="11 12">
    <name type="scientific">Cryptolaemus montrouzieri</name>
    <dbReference type="NCBI Taxonomy" id="559131"/>
    <lineage>
        <taxon>Eukaryota</taxon>
        <taxon>Metazoa</taxon>
        <taxon>Ecdysozoa</taxon>
        <taxon>Arthropoda</taxon>
        <taxon>Hexapoda</taxon>
        <taxon>Insecta</taxon>
        <taxon>Pterygota</taxon>
        <taxon>Neoptera</taxon>
        <taxon>Endopterygota</taxon>
        <taxon>Coleoptera</taxon>
        <taxon>Polyphaga</taxon>
        <taxon>Cucujiformia</taxon>
        <taxon>Coccinelloidea</taxon>
        <taxon>Coccinellidae</taxon>
        <taxon>Scymninae</taxon>
        <taxon>Scymnini</taxon>
        <taxon>Cryptolaemus</taxon>
    </lineage>
</organism>
<evidence type="ECO:0000256" key="3">
    <source>
        <dbReference type="ARBA" id="ARBA00022475"/>
    </source>
</evidence>
<evidence type="ECO:0000256" key="6">
    <source>
        <dbReference type="ARBA" id="ARBA00022989"/>
    </source>
</evidence>
<evidence type="ECO:0000256" key="8">
    <source>
        <dbReference type="ARBA" id="ARBA00023180"/>
    </source>
</evidence>
<evidence type="ECO:0000256" key="4">
    <source>
        <dbReference type="ARBA" id="ARBA00022597"/>
    </source>
</evidence>
<feature type="transmembrane region" description="Helical" evidence="9">
    <location>
        <begin position="289"/>
        <end position="308"/>
    </location>
</feature>
<accession>A0ABD2MSW9</accession>
<dbReference type="PRINTS" id="PR00171">
    <property type="entry name" value="SUGRTRNSPORT"/>
</dbReference>
<comment type="caution">
    <text evidence="11">The sequence shown here is derived from an EMBL/GenBank/DDBJ whole genome shotgun (WGS) entry which is preliminary data.</text>
</comment>
<evidence type="ECO:0000256" key="9">
    <source>
        <dbReference type="SAM" id="Phobius"/>
    </source>
</evidence>
<keyword evidence="6 9" id="KW-1133">Transmembrane helix</keyword>
<feature type="transmembrane region" description="Helical" evidence="9">
    <location>
        <begin position="315"/>
        <end position="337"/>
    </location>
</feature>
<sequence>MTVIVIPKNYYVYVAVFIGHIGAFIAALSMTWSSPILSKLSSLEDNPLGRIITSTEQSILGSIPTIGTFIGTFSSSYLAGKFGRKPVMIGLGVPTIICYVLMTLSTYIWELYLARILGGITLGGIFTVNTMYFAEVAENSNRGLLGTAMICFVNFGLLFVLILGPLSTYFWFHVVLSIFPAVFMILVYIFLPESPYYLILIDPERAEASLKKLRGSSDVENELNAIKNSLQKNNQIYLKDLLSKKGLRKGLFIGCGLILFQQLSGTAVIMSYGQLIFAEANEGISSEMGPIIIAGLQFLVGFITPLFIDRTGRIILLLISYVGMTLAHMTFGLYFFMKDSGGNVSAISWLPLASLVAYIITYSIGSGPIPWSLIGEIFPLEVKGVATSVCIVVLNICAFVLIVSFNSMKDFFGLGQTFWIFGTSCIIAAIFSKFYIIETKGKSLMEIQTLLDA</sequence>
<feature type="transmembrane region" description="Helical" evidence="9">
    <location>
        <begin position="385"/>
        <end position="405"/>
    </location>
</feature>
<dbReference type="InterPro" id="IPR003663">
    <property type="entry name" value="Sugar/inositol_transpt"/>
</dbReference>
<feature type="transmembrane region" description="Helical" evidence="9">
    <location>
        <begin position="144"/>
        <end position="164"/>
    </location>
</feature>
<gene>
    <name evidence="11" type="ORF">HHI36_008556</name>
</gene>